<feature type="domain" description="PAC" evidence="2">
    <location>
        <begin position="366"/>
        <end position="420"/>
    </location>
</feature>
<dbReference type="InterPro" id="IPR000014">
    <property type="entry name" value="PAS"/>
</dbReference>
<dbReference type="PANTHER" id="PTHR44757:SF4">
    <property type="entry name" value="DIGUANYLATE CYCLASE DGCE-RELATED"/>
    <property type="match status" value="1"/>
</dbReference>
<dbReference type="SUPFAM" id="SSF55785">
    <property type="entry name" value="PYP-like sensor domain (PAS domain)"/>
    <property type="match status" value="3"/>
</dbReference>
<dbReference type="InterPro" id="IPR001633">
    <property type="entry name" value="EAL_dom"/>
</dbReference>
<dbReference type="InterPro" id="IPR035919">
    <property type="entry name" value="EAL_sf"/>
</dbReference>
<dbReference type="PROSITE" id="PS50883">
    <property type="entry name" value="EAL"/>
    <property type="match status" value="1"/>
</dbReference>
<organism evidence="4 5">
    <name type="scientific">Tunturiibacter empetritectus</name>
    <dbReference type="NCBI Taxonomy" id="3069691"/>
    <lineage>
        <taxon>Bacteria</taxon>
        <taxon>Pseudomonadati</taxon>
        <taxon>Acidobacteriota</taxon>
        <taxon>Terriglobia</taxon>
        <taxon>Terriglobales</taxon>
        <taxon>Acidobacteriaceae</taxon>
        <taxon>Tunturiibacter</taxon>
    </lineage>
</organism>
<dbReference type="Gene3D" id="3.30.450.20">
    <property type="entry name" value="PAS domain"/>
    <property type="match status" value="3"/>
</dbReference>
<dbReference type="EMBL" id="JACHDY010000006">
    <property type="protein sequence ID" value="MBB5319064.1"/>
    <property type="molecule type" value="Genomic_DNA"/>
</dbReference>
<dbReference type="NCBIfam" id="TIGR00229">
    <property type="entry name" value="sensory_box"/>
    <property type="match status" value="1"/>
</dbReference>
<dbReference type="FunFam" id="3.30.450.20:FF:000099">
    <property type="entry name" value="Sensory box sensor histidine kinase"/>
    <property type="match status" value="1"/>
</dbReference>
<dbReference type="AlphaFoldDB" id="A0A7W8MU99"/>
<feature type="domain" description="PAC" evidence="2">
    <location>
        <begin position="494"/>
        <end position="546"/>
    </location>
</feature>
<accession>A0A7W8MU99</accession>
<dbReference type="Pfam" id="PF00563">
    <property type="entry name" value="EAL"/>
    <property type="match status" value="1"/>
</dbReference>
<dbReference type="PROSITE" id="PS50113">
    <property type="entry name" value="PAC"/>
    <property type="match status" value="3"/>
</dbReference>
<feature type="domain" description="PAS" evidence="1">
    <location>
        <begin position="421"/>
        <end position="491"/>
    </location>
</feature>
<dbReference type="InterPro" id="IPR052155">
    <property type="entry name" value="Biofilm_reg_signaling"/>
</dbReference>
<evidence type="ECO:0000259" key="3">
    <source>
        <dbReference type="PROSITE" id="PS50883"/>
    </source>
</evidence>
<dbReference type="CDD" id="cd01948">
    <property type="entry name" value="EAL"/>
    <property type="match status" value="1"/>
</dbReference>
<evidence type="ECO:0000313" key="5">
    <source>
        <dbReference type="Proteomes" id="UP000568106"/>
    </source>
</evidence>
<dbReference type="Proteomes" id="UP000568106">
    <property type="component" value="Unassembled WGS sequence"/>
</dbReference>
<dbReference type="SMART" id="SM00086">
    <property type="entry name" value="PAC"/>
    <property type="match status" value="3"/>
</dbReference>
<dbReference type="SMART" id="SM00052">
    <property type="entry name" value="EAL"/>
    <property type="match status" value="1"/>
</dbReference>
<feature type="domain" description="EAL" evidence="3">
    <location>
        <begin position="15"/>
        <end position="265"/>
    </location>
</feature>
<dbReference type="SMART" id="SM00091">
    <property type="entry name" value="PAS"/>
    <property type="match status" value="3"/>
</dbReference>
<dbReference type="Pfam" id="PF08447">
    <property type="entry name" value="PAS_3"/>
    <property type="match status" value="1"/>
</dbReference>
<sequence>MYNLHPGRSIVVAMAAEDANALRRALEKNEIIPYFQPLVELRTGLLSGFEVLARWLHPNRGLITPNEFIPLAEDAGLNGLLTGNLLRAVFTAAKDIPEHLTLSVNISLTQLTDFSLPKHIRAAAEQASFPLNRLILEITESALVGNTEQAYRIATELKEQGSRLALDDFGTGYSSLRHLQSLPFDELKIDASFVRSMGHTRESRKIAAAIVGLGNSLSLTTVAEGIESQTTADMLLWLGCDLGQGWLYGRPVPPEQLPEVLAARLDPVPPVPEPRSPVADSTLPLRLEALPTQRLAQLNAIYDGVPVGLCFVDRNLRYVSVNKRLAGMHHLPVAAHLGRYISEVMPSVFPLCEPYLLRALNGQASNDLEICYPDPNPLNEKRTHLISFHPARDEADEVIGVSVSVVDITRRKQAEQALAESEDHYRHTVELNPQVPWTADPQGMILDASQRWESLTGLSVPDSLGTGWIRALHPDDVKSTSRIWTESLRTGRPLDVQYRIHRVDGTWRWMRARATARRGKDGKIIRWYGTVEDINDQRSAEEALRRSEARLKAVFDAVPVGIVIAEAPDGRVVMSNPRAEEILRSTETAPAMIDDYCRESISFTPGPNTKSTRNIDQDQDHPLANAIMGGKSIGPTEYLRFHSDGSSAWISLTGAPVLDPDGKVSGGVVAIQDIDEDKREMQRLSDLNTVLKIKLETHQ</sequence>
<dbReference type="CDD" id="cd00130">
    <property type="entry name" value="PAS"/>
    <property type="match status" value="1"/>
</dbReference>
<comment type="caution">
    <text evidence="4">The sequence shown here is derived from an EMBL/GenBank/DDBJ whole genome shotgun (WGS) entry which is preliminary data.</text>
</comment>
<dbReference type="InterPro" id="IPR013656">
    <property type="entry name" value="PAS_4"/>
</dbReference>
<keyword evidence="5" id="KW-1185">Reference proteome</keyword>
<dbReference type="PROSITE" id="PS50112">
    <property type="entry name" value="PAS"/>
    <property type="match status" value="1"/>
</dbReference>
<proteinExistence type="predicted"/>
<evidence type="ECO:0000259" key="2">
    <source>
        <dbReference type="PROSITE" id="PS50113"/>
    </source>
</evidence>
<name>A0A7W8MU99_9BACT</name>
<dbReference type="SUPFAM" id="SSF141868">
    <property type="entry name" value="EAL domain-like"/>
    <property type="match status" value="1"/>
</dbReference>
<dbReference type="InterPro" id="IPR013655">
    <property type="entry name" value="PAS_fold_3"/>
</dbReference>
<gene>
    <name evidence="4" type="ORF">HDF09_003763</name>
</gene>
<evidence type="ECO:0000313" key="4">
    <source>
        <dbReference type="EMBL" id="MBB5319064.1"/>
    </source>
</evidence>
<dbReference type="Gene3D" id="3.20.20.450">
    <property type="entry name" value="EAL domain"/>
    <property type="match status" value="1"/>
</dbReference>
<reference evidence="4" key="1">
    <citation type="submission" date="2020-08" db="EMBL/GenBank/DDBJ databases">
        <title>Genomic Encyclopedia of Type Strains, Phase IV (KMG-V): Genome sequencing to study the core and pangenomes of soil and plant-associated prokaryotes.</title>
        <authorList>
            <person name="Whitman W."/>
        </authorList>
    </citation>
    <scope>NUCLEOTIDE SEQUENCE [LARGE SCALE GENOMIC DNA]</scope>
    <source>
        <strain evidence="4">M8UP27</strain>
    </source>
</reference>
<protein>
    <submittedName>
        <fullName evidence="4">PAS domain S-box-containing protein</fullName>
    </submittedName>
</protein>
<dbReference type="InterPro" id="IPR035965">
    <property type="entry name" value="PAS-like_dom_sf"/>
</dbReference>
<dbReference type="PANTHER" id="PTHR44757">
    <property type="entry name" value="DIGUANYLATE CYCLASE DGCP"/>
    <property type="match status" value="1"/>
</dbReference>
<dbReference type="Pfam" id="PF08448">
    <property type="entry name" value="PAS_4"/>
    <property type="match status" value="2"/>
</dbReference>
<evidence type="ECO:0000259" key="1">
    <source>
        <dbReference type="PROSITE" id="PS50112"/>
    </source>
</evidence>
<feature type="domain" description="PAC" evidence="2">
    <location>
        <begin position="634"/>
        <end position="686"/>
    </location>
</feature>
<dbReference type="InterPro" id="IPR000700">
    <property type="entry name" value="PAS-assoc_C"/>
</dbReference>
<dbReference type="InterPro" id="IPR001610">
    <property type="entry name" value="PAC"/>
</dbReference>